<feature type="region of interest" description="Disordered" evidence="1">
    <location>
        <begin position="536"/>
        <end position="578"/>
    </location>
</feature>
<feature type="domain" description="Heterokaryon incompatibility" evidence="2">
    <location>
        <begin position="29"/>
        <end position="120"/>
    </location>
</feature>
<feature type="domain" description="DUF8212" evidence="3">
    <location>
        <begin position="233"/>
        <end position="259"/>
    </location>
</feature>
<dbReference type="PANTHER" id="PTHR10622:SF10">
    <property type="entry name" value="HET DOMAIN-CONTAINING PROTEIN"/>
    <property type="match status" value="1"/>
</dbReference>
<dbReference type="EMBL" id="RYZI01000134">
    <property type="protein sequence ID" value="RWA09910.1"/>
    <property type="molecule type" value="Genomic_DNA"/>
</dbReference>
<keyword evidence="5" id="KW-1185">Reference proteome</keyword>
<feature type="compositionally biased region" description="Basic and acidic residues" evidence="1">
    <location>
        <begin position="542"/>
        <end position="551"/>
    </location>
</feature>
<dbReference type="Pfam" id="PF26640">
    <property type="entry name" value="DUF8212"/>
    <property type="match status" value="1"/>
</dbReference>
<gene>
    <name evidence="4" type="ORF">EKO27_g5179</name>
</gene>
<dbReference type="AlphaFoldDB" id="A0A439D691"/>
<dbReference type="Pfam" id="PF06985">
    <property type="entry name" value="HET"/>
    <property type="match status" value="1"/>
</dbReference>
<evidence type="ECO:0000313" key="4">
    <source>
        <dbReference type="EMBL" id="RWA09910.1"/>
    </source>
</evidence>
<dbReference type="InterPro" id="IPR058525">
    <property type="entry name" value="DUF8212"/>
</dbReference>
<sequence length="578" mass="65546">MHLLKTDIQQTGKLTLVEKNPKQMVGLEYAILSHVWEENEIIFEDIIVDESVQCKRRASRHKIHKACEQAAKDGYPYIWIDTCCIDKRSSAELSEAINSMFAWYRDAAICYAYLNDAPADLNTGVAKAEFTKSKWFRRGWTLQELLAPREVQFFSGDWIPIGEKRTLSDLLAEITGIDREILLGEMPLGSASIARRMSWAAKREVTRPEDIAYSLMGIFSVNMPMLYGEGAEKAFLRLQEEIMRESDDQSLFAWINESSSPNARFGLLALSPSNFLYSNSVIPYQDFEPRSPYTMTNRGLRIEVHLTALGDGQYVAAVDCPPPPDFENSSFLAIYLEKLSECDEQYARVKVGTFAMVRRRGPLQTIYIRQKPHEQSYDGAFPHHMVKIRKIPSPDVYKVIRMLPDASPSVTPPTFPILRGADQLSVAIIFQRDDGELIVVLIGSVKRFQVGFDAWELDVSADPMGIEFKSMQRLYRPSAPGQIKLEYHNVSLSATPVVKAPSKYYMIDIEVEKVKLSTRLSEKLLGAYDAATGSNTLGPVDKAPRKLRERASGILRNQAKRDEEGNRKKSSLWRQLKH</sequence>
<evidence type="ECO:0000313" key="5">
    <source>
        <dbReference type="Proteomes" id="UP000286045"/>
    </source>
</evidence>
<comment type="caution">
    <text evidence="4">The sequence shown here is derived from an EMBL/GenBank/DDBJ whole genome shotgun (WGS) entry which is preliminary data.</text>
</comment>
<dbReference type="STRING" id="363999.A0A439D691"/>
<dbReference type="InterPro" id="IPR010730">
    <property type="entry name" value="HET"/>
</dbReference>
<proteinExistence type="predicted"/>
<protein>
    <submittedName>
        <fullName evidence="4">Uncharacterized protein</fullName>
    </submittedName>
</protein>
<organism evidence="4 5">
    <name type="scientific">Xylaria grammica</name>
    <dbReference type="NCBI Taxonomy" id="363999"/>
    <lineage>
        <taxon>Eukaryota</taxon>
        <taxon>Fungi</taxon>
        <taxon>Dikarya</taxon>
        <taxon>Ascomycota</taxon>
        <taxon>Pezizomycotina</taxon>
        <taxon>Sordariomycetes</taxon>
        <taxon>Xylariomycetidae</taxon>
        <taxon>Xylariales</taxon>
        <taxon>Xylariaceae</taxon>
        <taxon>Xylaria</taxon>
    </lineage>
</organism>
<feature type="compositionally biased region" description="Basic residues" evidence="1">
    <location>
        <begin position="568"/>
        <end position="578"/>
    </location>
</feature>
<name>A0A439D691_9PEZI</name>
<dbReference type="PANTHER" id="PTHR10622">
    <property type="entry name" value="HET DOMAIN-CONTAINING PROTEIN"/>
    <property type="match status" value="1"/>
</dbReference>
<reference evidence="4 5" key="1">
    <citation type="submission" date="2018-12" db="EMBL/GenBank/DDBJ databases">
        <title>Draft genome sequence of Xylaria grammica IHI A82.</title>
        <authorList>
            <person name="Buettner E."/>
            <person name="Kellner H."/>
        </authorList>
    </citation>
    <scope>NUCLEOTIDE SEQUENCE [LARGE SCALE GENOMIC DNA]</scope>
    <source>
        <strain evidence="4 5">IHI A82</strain>
    </source>
</reference>
<evidence type="ECO:0000259" key="3">
    <source>
        <dbReference type="Pfam" id="PF26640"/>
    </source>
</evidence>
<evidence type="ECO:0000259" key="2">
    <source>
        <dbReference type="Pfam" id="PF06985"/>
    </source>
</evidence>
<accession>A0A439D691</accession>
<evidence type="ECO:0000256" key="1">
    <source>
        <dbReference type="SAM" id="MobiDB-lite"/>
    </source>
</evidence>
<dbReference type="Proteomes" id="UP000286045">
    <property type="component" value="Unassembled WGS sequence"/>
</dbReference>